<keyword evidence="2" id="KW-0378">Hydrolase</keyword>
<sequence>MSGQSQQRFSHYNKQNYDYFLVLDFEATCEDRKLIDPQEIIEFPVLKINAETFLEESVFHEFVKPVHHPNLTAFCKNLTTITQEEVDGGKPFVDVLKNFEKWMEDDVRLDSRFLFVTCGDWDLKTMLPAQCMLSNLEVPQYCRAWLNMKWPYKRATRRNHRGMMEMLRTLRLTHVGTHHRGIDDCRNIANILRALAKRGFVFRPSAENA</sequence>
<dbReference type="EMBL" id="JAXCGZ010015097">
    <property type="protein sequence ID" value="KAK7071351.1"/>
    <property type="molecule type" value="Genomic_DNA"/>
</dbReference>
<dbReference type="Gene3D" id="3.30.420.10">
    <property type="entry name" value="Ribonuclease H-like superfamily/Ribonuclease H"/>
    <property type="match status" value="1"/>
</dbReference>
<gene>
    <name evidence="5" type="primary">ERI3_2</name>
    <name evidence="5" type="ORF">SK128_011968</name>
</gene>
<dbReference type="InterPro" id="IPR047201">
    <property type="entry name" value="ERI-1_3'hExo-like"/>
</dbReference>
<dbReference type="InterPro" id="IPR051274">
    <property type="entry name" value="3-5_Exoribonuclease"/>
</dbReference>
<keyword evidence="6" id="KW-1185">Reference proteome</keyword>
<dbReference type="InterPro" id="IPR036397">
    <property type="entry name" value="RNaseH_sf"/>
</dbReference>
<feature type="domain" description="Exonuclease" evidence="4">
    <location>
        <begin position="19"/>
        <end position="201"/>
    </location>
</feature>
<dbReference type="InterPro" id="IPR013520">
    <property type="entry name" value="Ribonucl_H"/>
</dbReference>
<dbReference type="PANTHER" id="PTHR23044:SF61">
    <property type="entry name" value="3'-5' EXORIBONUCLEASE 1-RELATED"/>
    <property type="match status" value="1"/>
</dbReference>
<evidence type="ECO:0000313" key="6">
    <source>
        <dbReference type="Proteomes" id="UP001381693"/>
    </source>
</evidence>
<dbReference type="GO" id="GO:0003676">
    <property type="term" value="F:nucleic acid binding"/>
    <property type="evidence" value="ECO:0007669"/>
    <property type="project" value="InterPro"/>
</dbReference>
<dbReference type="Pfam" id="PF00929">
    <property type="entry name" value="RNase_T"/>
    <property type="match status" value="1"/>
</dbReference>
<accession>A0AAN8WVV4</accession>
<dbReference type="InterPro" id="IPR012337">
    <property type="entry name" value="RNaseH-like_sf"/>
</dbReference>
<comment type="caution">
    <text evidence="5">The sequence shown here is derived from an EMBL/GenBank/DDBJ whole genome shotgun (WGS) entry which is preliminary data.</text>
</comment>
<protein>
    <submittedName>
        <fullName evidence="5">ERI1 exoribonuclease 3</fullName>
    </submittedName>
</protein>
<evidence type="ECO:0000256" key="1">
    <source>
        <dbReference type="ARBA" id="ARBA00022722"/>
    </source>
</evidence>
<evidence type="ECO:0000256" key="2">
    <source>
        <dbReference type="ARBA" id="ARBA00022801"/>
    </source>
</evidence>
<organism evidence="5 6">
    <name type="scientific">Halocaridina rubra</name>
    <name type="common">Hawaiian red shrimp</name>
    <dbReference type="NCBI Taxonomy" id="373956"/>
    <lineage>
        <taxon>Eukaryota</taxon>
        <taxon>Metazoa</taxon>
        <taxon>Ecdysozoa</taxon>
        <taxon>Arthropoda</taxon>
        <taxon>Crustacea</taxon>
        <taxon>Multicrustacea</taxon>
        <taxon>Malacostraca</taxon>
        <taxon>Eumalacostraca</taxon>
        <taxon>Eucarida</taxon>
        <taxon>Decapoda</taxon>
        <taxon>Pleocyemata</taxon>
        <taxon>Caridea</taxon>
        <taxon>Atyoidea</taxon>
        <taxon>Atyidae</taxon>
        <taxon>Halocaridina</taxon>
    </lineage>
</organism>
<proteinExistence type="predicted"/>
<dbReference type="Proteomes" id="UP001381693">
    <property type="component" value="Unassembled WGS sequence"/>
</dbReference>
<evidence type="ECO:0000313" key="5">
    <source>
        <dbReference type="EMBL" id="KAK7071351.1"/>
    </source>
</evidence>
<dbReference type="SUPFAM" id="SSF53098">
    <property type="entry name" value="Ribonuclease H-like"/>
    <property type="match status" value="1"/>
</dbReference>
<dbReference type="SMART" id="SM00479">
    <property type="entry name" value="EXOIII"/>
    <property type="match status" value="1"/>
</dbReference>
<keyword evidence="1" id="KW-0540">Nuclease</keyword>
<dbReference type="PANTHER" id="PTHR23044">
    <property type="entry name" value="3'-5' EXONUCLEASE ERI1-RELATED"/>
    <property type="match status" value="1"/>
</dbReference>
<evidence type="ECO:0000259" key="4">
    <source>
        <dbReference type="SMART" id="SM00479"/>
    </source>
</evidence>
<evidence type="ECO:0000256" key="3">
    <source>
        <dbReference type="ARBA" id="ARBA00022839"/>
    </source>
</evidence>
<dbReference type="CDD" id="cd06133">
    <property type="entry name" value="ERI-1_3'hExo_like"/>
    <property type="match status" value="1"/>
</dbReference>
<reference evidence="5 6" key="1">
    <citation type="submission" date="2023-11" db="EMBL/GenBank/DDBJ databases">
        <title>Halocaridina rubra genome assembly.</title>
        <authorList>
            <person name="Smith C."/>
        </authorList>
    </citation>
    <scope>NUCLEOTIDE SEQUENCE [LARGE SCALE GENOMIC DNA]</scope>
    <source>
        <strain evidence="5">EP-1</strain>
        <tissue evidence="5">Whole</tissue>
    </source>
</reference>
<name>A0AAN8WVV4_HALRR</name>
<keyword evidence="3" id="KW-0269">Exonuclease</keyword>
<dbReference type="GO" id="GO:0000175">
    <property type="term" value="F:3'-5'-RNA exonuclease activity"/>
    <property type="evidence" value="ECO:0007669"/>
    <property type="project" value="InterPro"/>
</dbReference>
<dbReference type="AlphaFoldDB" id="A0AAN8WVV4"/>